<evidence type="ECO:0000256" key="2">
    <source>
        <dbReference type="ARBA" id="ARBA00022980"/>
    </source>
</evidence>
<dbReference type="InterPro" id="IPR000235">
    <property type="entry name" value="Ribosomal_uS7"/>
</dbReference>
<dbReference type="InterPro" id="IPR036823">
    <property type="entry name" value="Ribosomal_uS7_dom_sf"/>
</dbReference>
<protein>
    <recommendedName>
        <fullName evidence="4">Small ribosomal subunit protein uS7 domain-containing protein</fullName>
    </recommendedName>
</protein>
<evidence type="ECO:0000313" key="6">
    <source>
        <dbReference type="Proteomes" id="UP001487740"/>
    </source>
</evidence>
<reference evidence="5 6" key="1">
    <citation type="submission" date="2023-03" db="EMBL/GenBank/DDBJ databases">
        <title>High-quality genome of Scylla paramamosain provides insights in environmental adaptation.</title>
        <authorList>
            <person name="Zhang L."/>
        </authorList>
    </citation>
    <scope>NUCLEOTIDE SEQUENCE [LARGE SCALE GENOMIC DNA]</scope>
    <source>
        <strain evidence="5">LZ_2023a</strain>
        <tissue evidence="5">Muscle</tissue>
    </source>
</reference>
<proteinExistence type="inferred from homology"/>
<dbReference type="Pfam" id="PF00177">
    <property type="entry name" value="Ribosomal_S7"/>
    <property type="match status" value="1"/>
</dbReference>
<dbReference type="InterPro" id="IPR023798">
    <property type="entry name" value="Ribosomal_uS7_dom"/>
</dbReference>
<dbReference type="EMBL" id="JARAKH010000055">
    <property type="protein sequence ID" value="KAK8375265.1"/>
    <property type="molecule type" value="Genomic_DNA"/>
</dbReference>
<keyword evidence="6" id="KW-1185">Reference proteome</keyword>
<evidence type="ECO:0000259" key="4">
    <source>
        <dbReference type="Pfam" id="PF00177"/>
    </source>
</evidence>
<organism evidence="5 6">
    <name type="scientific">Scylla paramamosain</name>
    <name type="common">Mud crab</name>
    <dbReference type="NCBI Taxonomy" id="85552"/>
    <lineage>
        <taxon>Eukaryota</taxon>
        <taxon>Metazoa</taxon>
        <taxon>Ecdysozoa</taxon>
        <taxon>Arthropoda</taxon>
        <taxon>Crustacea</taxon>
        <taxon>Multicrustacea</taxon>
        <taxon>Malacostraca</taxon>
        <taxon>Eumalacostraca</taxon>
        <taxon>Eucarida</taxon>
        <taxon>Decapoda</taxon>
        <taxon>Pleocyemata</taxon>
        <taxon>Brachyura</taxon>
        <taxon>Eubrachyura</taxon>
        <taxon>Portunoidea</taxon>
        <taxon>Portunidae</taxon>
        <taxon>Portuninae</taxon>
        <taxon>Scylla</taxon>
    </lineage>
</organism>
<dbReference type="Proteomes" id="UP001487740">
    <property type="component" value="Unassembled WGS sequence"/>
</dbReference>
<gene>
    <name evidence="5" type="ORF">O3P69_020320</name>
</gene>
<dbReference type="GO" id="GO:1990904">
    <property type="term" value="C:ribonucleoprotein complex"/>
    <property type="evidence" value="ECO:0007669"/>
    <property type="project" value="UniProtKB-KW"/>
</dbReference>
<dbReference type="CDD" id="cd14870">
    <property type="entry name" value="uS7_Mitochondria_Mammalian"/>
    <property type="match status" value="1"/>
</dbReference>
<keyword evidence="3" id="KW-0687">Ribonucleoprotein</keyword>
<name>A0AAW0SIP0_SCYPA</name>
<dbReference type="SUPFAM" id="SSF47973">
    <property type="entry name" value="Ribosomal protein S7"/>
    <property type="match status" value="1"/>
</dbReference>
<accession>A0AAW0SIP0</accession>
<dbReference type="GO" id="GO:0006412">
    <property type="term" value="P:translation"/>
    <property type="evidence" value="ECO:0007669"/>
    <property type="project" value="InterPro"/>
</dbReference>
<evidence type="ECO:0000313" key="5">
    <source>
        <dbReference type="EMBL" id="KAK8375265.1"/>
    </source>
</evidence>
<dbReference type="AlphaFoldDB" id="A0AAW0SIP0"/>
<keyword evidence="2" id="KW-0689">Ribosomal protein</keyword>
<evidence type="ECO:0000256" key="3">
    <source>
        <dbReference type="ARBA" id="ARBA00023274"/>
    </source>
</evidence>
<comment type="similarity">
    <text evidence="1">Belongs to the universal ribosomal protein uS7 family.</text>
</comment>
<evidence type="ECO:0000256" key="1">
    <source>
        <dbReference type="ARBA" id="ARBA00007151"/>
    </source>
</evidence>
<feature type="domain" description="Small ribosomal subunit protein uS7" evidence="4">
    <location>
        <begin position="74"/>
        <end position="229"/>
    </location>
</feature>
<sequence length="237" mass="27560">MATGVRVLFNDFRVPLRSWLTVNSAWGQVTGRARYSQYPPAYIKPVYLPAKLEELERSGDAKQLEYTPVRAAYNTHTSSVFHDPLVRKFTNHIMKTGNKCLARELVEKAFQEVKRVQLQKRNTAETEEEKEAIVCDPLKIFKQAVENGRPVLQLVPIKRGGVKYQVPVPITDHRSYFISMRWLKEAGREKERTIHFPEKLARELLAAARNEGRVVKKKQDLHRQCEANRAYAHYRWS</sequence>
<dbReference type="GO" id="GO:0005840">
    <property type="term" value="C:ribosome"/>
    <property type="evidence" value="ECO:0007669"/>
    <property type="project" value="UniProtKB-KW"/>
</dbReference>
<comment type="caution">
    <text evidence="5">The sequence shown here is derived from an EMBL/GenBank/DDBJ whole genome shotgun (WGS) entry which is preliminary data.</text>
</comment>
<dbReference type="Gene3D" id="1.10.455.10">
    <property type="entry name" value="Ribosomal protein S7 domain"/>
    <property type="match status" value="1"/>
</dbReference>
<dbReference type="PANTHER" id="PTHR11205">
    <property type="entry name" value="RIBOSOMAL PROTEIN S7"/>
    <property type="match status" value="1"/>
</dbReference>